<proteinExistence type="predicted"/>
<keyword evidence="1" id="KW-0812">Transmembrane</keyword>
<dbReference type="Proteomes" id="UP000640489">
    <property type="component" value="Unassembled WGS sequence"/>
</dbReference>
<evidence type="ECO:0000313" key="3">
    <source>
        <dbReference type="Proteomes" id="UP000640489"/>
    </source>
</evidence>
<keyword evidence="1" id="KW-1133">Transmembrane helix</keyword>
<dbReference type="EMBL" id="JADKPN010000002">
    <property type="protein sequence ID" value="MBF4762690.1"/>
    <property type="molecule type" value="Genomic_DNA"/>
</dbReference>
<sequence length="234" mass="24916">MGTYRILWLSICVPLGVIGTLVALADSPGAVLLVFVAFGAVGSLLSMLLVGVFWERGTGGRARLMAGGALLAGTGISALIGYASLLGGGVLLLAAVVLASSPHAVRFSARWLRSARTPSTAQLDAVARAFAYASPEFAQFRAPELRDLTDEQLCKRWRISYRAAQRQQSLAVKLIAAVAERQMYLDELERRNSSGFATWLAAGPEAAEDPLTYLNGHAVEAPALDWDELTRGQG</sequence>
<dbReference type="RefSeq" id="WP_194705890.1">
    <property type="nucleotide sequence ID" value="NZ_JADKPN010000002.1"/>
</dbReference>
<feature type="transmembrane region" description="Helical" evidence="1">
    <location>
        <begin position="31"/>
        <end position="54"/>
    </location>
</feature>
<keyword evidence="1" id="KW-0472">Membrane</keyword>
<keyword evidence="3" id="KW-1185">Reference proteome</keyword>
<comment type="caution">
    <text evidence="2">The sequence shown here is derived from an EMBL/GenBank/DDBJ whole genome shotgun (WGS) entry which is preliminary data.</text>
</comment>
<evidence type="ECO:0000256" key="1">
    <source>
        <dbReference type="SAM" id="Phobius"/>
    </source>
</evidence>
<evidence type="ECO:0000313" key="2">
    <source>
        <dbReference type="EMBL" id="MBF4762690.1"/>
    </source>
</evidence>
<reference evidence="2" key="1">
    <citation type="submission" date="2020-11" db="EMBL/GenBank/DDBJ databases">
        <title>Nocardioides sp. nov., isolated from Soil of Cynanchum wilfordii Hemsley rhizosphere.</title>
        <authorList>
            <person name="Lee J.-S."/>
            <person name="Suh M.K."/>
            <person name="Kim J.-S."/>
        </authorList>
    </citation>
    <scope>NUCLEOTIDE SEQUENCE</scope>
    <source>
        <strain evidence="2">KCTC 19275</strain>
    </source>
</reference>
<dbReference type="AlphaFoldDB" id="A0A930YJH0"/>
<feature type="transmembrane region" description="Helical" evidence="1">
    <location>
        <begin position="7"/>
        <end position="25"/>
    </location>
</feature>
<feature type="transmembrane region" description="Helical" evidence="1">
    <location>
        <begin position="66"/>
        <end position="85"/>
    </location>
</feature>
<name>A0A930YJH0_9ACTN</name>
<gene>
    <name evidence="2" type="ORF">ISU07_06090</name>
</gene>
<accession>A0A930YJH0</accession>
<protein>
    <submittedName>
        <fullName evidence="2">Uncharacterized protein</fullName>
    </submittedName>
</protein>
<organism evidence="2 3">
    <name type="scientific">Nocardioides islandensis</name>
    <dbReference type="NCBI Taxonomy" id="433663"/>
    <lineage>
        <taxon>Bacteria</taxon>
        <taxon>Bacillati</taxon>
        <taxon>Actinomycetota</taxon>
        <taxon>Actinomycetes</taxon>
        <taxon>Propionibacteriales</taxon>
        <taxon>Nocardioidaceae</taxon>
        <taxon>Nocardioides</taxon>
    </lineage>
</organism>